<keyword evidence="3" id="KW-1185">Reference proteome</keyword>
<evidence type="ECO:0000313" key="2">
    <source>
        <dbReference type="EMBL" id="MFC6206648.1"/>
    </source>
</evidence>
<feature type="domain" description="KAP NTPase" evidence="1">
    <location>
        <begin position="11"/>
        <end position="260"/>
    </location>
</feature>
<sequence>MSDLVSSSASDAIMNYVNSEDELAFQVNGPWGSGKTHYVVNTIIPELQEQSRVPVYFSLNGLKDIEVVKKSVNRKVLLNFVKDKGDKYNLTGKLDNILDLASGADLGNSIANTIMNSVIFPIKEKVQDSLLEKVDFANFVLIIDDLERIAEPLQTKEVFGYIATLQEQWKCKIIIISNEEKSYDSADIALIKEKVINKSLEFNEDVFGIAENIIDYSLEKISIDQDIKDWEVAMAHKMLAMVTSKEINLRTVKSIMSSYSEFNSYVLKQRELTNDKRKQIAKTGFLSIFVLTDCFKRGYTEKSKGILDVFDVTRMRLPAKHNTQKESNVESISERILRVFHGNLPEFDENIVYTRQILNLVVHDSFDFKEFYNEIQNILFPQVPEQKQRLDKLEDFRALSAVELSRAQLDMKEHVNLKQDNFKYLLRVFRVMQYLKTNSLLLVDWNIEEIYIELLSRLSKMDEAEVGLNEWTFLRTSGDPADEKENSLRKAYKSRQEKLNENDDINMLELILNGNWYDKNKDKSFFKKRSLFKMLIDENVIDNVFSKVGHNDAIRGLESYVHDEIVSISNAKDFHAHELEYAEQFLENMKVQESLVRDKVQRFNYKELENEISQAIDCLA</sequence>
<gene>
    <name evidence="2" type="ORF">ACFP1G_04030</name>
</gene>
<proteinExistence type="predicted"/>
<dbReference type="EMBL" id="JBHSSK010000010">
    <property type="protein sequence ID" value="MFC6206648.1"/>
    <property type="molecule type" value="Genomic_DNA"/>
</dbReference>
<dbReference type="RefSeq" id="WP_125694137.1">
    <property type="nucleotide sequence ID" value="NZ_JBHSSK010000010.1"/>
</dbReference>
<evidence type="ECO:0000259" key="1">
    <source>
        <dbReference type="Pfam" id="PF07693"/>
    </source>
</evidence>
<reference evidence="3" key="1">
    <citation type="journal article" date="2019" name="Int. J. Syst. Evol. Microbiol.">
        <title>The Global Catalogue of Microorganisms (GCM) 10K type strain sequencing project: providing services to taxonomists for standard genome sequencing and annotation.</title>
        <authorList>
            <consortium name="The Broad Institute Genomics Platform"/>
            <consortium name="The Broad Institute Genome Sequencing Center for Infectious Disease"/>
            <person name="Wu L."/>
            <person name="Ma J."/>
        </authorList>
    </citation>
    <scope>NUCLEOTIDE SEQUENCE [LARGE SCALE GENOMIC DNA]</scope>
    <source>
        <strain evidence="3">CCM 8905</strain>
    </source>
</reference>
<dbReference type="Gene3D" id="3.40.50.300">
    <property type="entry name" value="P-loop containing nucleotide triphosphate hydrolases"/>
    <property type="match status" value="1"/>
</dbReference>
<dbReference type="InterPro" id="IPR027417">
    <property type="entry name" value="P-loop_NTPase"/>
</dbReference>
<name>A0ABW1SRA9_9LACO</name>
<dbReference type="InterPro" id="IPR011646">
    <property type="entry name" value="KAP_P-loop"/>
</dbReference>
<accession>A0ABW1SRA9</accession>
<evidence type="ECO:0000313" key="3">
    <source>
        <dbReference type="Proteomes" id="UP001596254"/>
    </source>
</evidence>
<comment type="caution">
    <text evidence="2">The sequence shown here is derived from an EMBL/GenBank/DDBJ whole genome shotgun (WGS) entry which is preliminary data.</text>
</comment>
<protein>
    <submittedName>
        <fullName evidence="2">P-loop NTPase fold protein</fullName>
    </submittedName>
</protein>
<dbReference type="Proteomes" id="UP001596254">
    <property type="component" value="Unassembled WGS sequence"/>
</dbReference>
<organism evidence="2 3">
    <name type="scientific">Levilactobacillus tongjiangensis</name>
    <dbReference type="NCBI Taxonomy" id="2486023"/>
    <lineage>
        <taxon>Bacteria</taxon>
        <taxon>Bacillati</taxon>
        <taxon>Bacillota</taxon>
        <taxon>Bacilli</taxon>
        <taxon>Lactobacillales</taxon>
        <taxon>Lactobacillaceae</taxon>
        <taxon>Levilactobacillus</taxon>
    </lineage>
</organism>
<dbReference type="SUPFAM" id="SSF52540">
    <property type="entry name" value="P-loop containing nucleoside triphosphate hydrolases"/>
    <property type="match status" value="1"/>
</dbReference>
<dbReference type="Pfam" id="PF07693">
    <property type="entry name" value="KAP_NTPase"/>
    <property type="match status" value="1"/>
</dbReference>